<evidence type="ECO:0000313" key="2">
    <source>
        <dbReference type="Proteomes" id="UP000237271"/>
    </source>
</evidence>
<sequence>MDGRTERVDRMLEDTLRSICAEAPRSWPDQLPMVELHSTMQYTHINGVYPILRERGHGTEYTMDLPKSMATYPTFYVGCVKRYHDPLRSTPWMEEGGEPTSSKLG</sequence>
<organism evidence="1 2">
    <name type="scientific">Phytophthora palmivora</name>
    <dbReference type="NCBI Taxonomy" id="4796"/>
    <lineage>
        <taxon>Eukaryota</taxon>
        <taxon>Sar</taxon>
        <taxon>Stramenopiles</taxon>
        <taxon>Oomycota</taxon>
        <taxon>Peronosporomycetes</taxon>
        <taxon>Peronosporales</taxon>
        <taxon>Peronosporaceae</taxon>
        <taxon>Phytophthora</taxon>
    </lineage>
</organism>
<keyword evidence="1" id="KW-0695">RNA-directed DNA polymerase</keyword>
<dbReference type="Proteomes" id="UP000237271">
    <property type="component" value="Unassembled WGS sequence"/>
</dbReference>
<dbReference type="GO" id="GO:0003964">
    <property type="term" value="F:RNA-directed DNA polymerase activity"/>
    <property type="evidence" value="ECO:0007669"/>
    <property type="project" value="UniProtKB-KW"/>
</dbReference>
<name>A0A2P4YE44_9STRA</name>
<keyword evidence="1" id="KW-0808">Transferase</keyword>
<comment type="caution">
    <text evidence="1">The sequence shown here is derived from an EMBL/GenBank/DDBJ whole genome shotgun (WGS) entry which is preliminary data.</text>
</comment>
<reference evidence="1 2" key="1">
    <citation type="journal article" date="2017" name="Genome Biol. Evol.">
        <title>Phytophthora megakarya and P. palmivora, closely related causal agents of cacao black pod rot, underwent increases in genome sizes and gene numbers by different mechanisms.</title>
        <authorList>
            <person name="Ali S.S."/>
            <person name="Shao J."/>
            <person name="Lary D.J."/>
            <person name="Kronmiller B."/>
            <person name="Shen D."/>
            <person name="Strem M.D."/>
            <person name="Amoako-Attah I."/>
            <person name="Akrofi A.Y."/>
            <person name="Begoude B.A."/>
            <person name="Ten Hoopen G.M."/>
            <person name="Coulibaly K."/>
            <person name="Kebe B.I."/>
            <person name="Melnick R.L."/>
            <person name="Guiltinan M.J."/>
            <person name="Tyler B.M."/>
            <person name="Meinhardt L.W."/>
            <person name="Bailey B.A."/>
        </authorList>
    </citation>
    <scope>NUCLEOTIDE SEQUENCE [LARGE SCALE GENOMIC DNA]</scope>
    <source>
        <strain evidence="2">sbr112.9</strain>
    </source>
</reference>
<keyword evidence="1" id="KW-0548">Nucleotidyltransferase</keyword>
<evidence type="ECO:0000313" key="1">
    <source>
        <dbReference type="EMBL" id="POM76078.1"/>
    </source>
</evidence>
<keyword evidence="2" id="KW-1185">Reference proteome</keyword>
<gene>
    <name evidence="1" type="ORF">PHPALM_6724</name>
</gene>
<protein>
    <submittedName>
        <fullName evidence="1">Reverse transcriptase</fullName>
    </submittedName>
</protein>
<dbReference type="EMBL" id="NCKW01003545">
    <property type="protein sequence ID" value="POM76078.1"/>
    <property type="molecule type" value="Genomic_DNA"/>
</dbReference>
<proteinExistence type="predicted"/>
<accession>A0A2P4YE44</accession>
<dbReference type="AlphaFoldDB" id="A0A2P4YE44"/>